<dbReference type="PANTHER" id="PTHR47708:SF2">
    <property type="entry name" value="SI:CH73-132F6.5"/>
    <property type="match status" value="1"/>
</dbReference>
<evidence type="ECO:0000259" key="3">
    <source>
        <dbReference type="Pfam" id="PF23544"/>
    </source>
</evidence>
<sequence length="625" mass="66237">MAEDGMPDAEAPAGGPPSRGRGKDVVVIGGAAGMWGDAWHATPQLLATGRLNYLVYETLAEITMAIMTRAKQRSGELGYAIDIVNPTLRDALPEIHRQGIKVVTNAGGVNPQACADALRAIALELDLPLKVATVEGDDLMPQLAELRAMGLEEIARGTPVPERPVSFNAYLGAMPIADALGAGADIVITGRCVDSALVLGPLIHEFGWQAQDLDLLAQGSLAGHLLECSTQVTGGLLTDWEEVPSWVDMGFPIGECHRDGSFVITKPPGSDGLVNVKTVTEQILYEIGDPRRYMLPDVVCDFSDVELVADGHDRVRVAGAKGLPPPTTLKACALEQDGWRLTAMLMVGGRDAAARAERAGAAILDRVRNLLGRYNLADFRATDIEALGAEASYGPNARCRDTREAMLKLAAHHDDRVALDLLAREFPSIGMSMAQGVTAGGAGRAKATPFFRLHSFLVPRWLVPARILLDGQEVPGRSPPADLYADPPPSQDPDIAAAPADDGETVTVPLLALAYARSGDKGDVSNIGVAARDADFLPLIAREVTAEKVHAFLAHLVEGPVLRYSLPGLAAFNFVLHRALGGGGTASLRYDPQGKGMGQMLLEMPVTIPAALSDHRSLKPVALLD</sequence>
<dbReference type="Proteomes" id="UP001595528">
    <property type="component" value="Unassembled WGS sequence"/>
</dbReference>
<organism evidence="4 5">
    <name type="scientific">Marinibaculum pumilum</name>
    <dbReference type="NCBI Taxonomy" id="1766165"/>
    <lineage>
        <taxon>Bacteria</taxon>
        <taxon>Pseudomonadati</taxon>
        <taxon>Pseudomonadota</taxon>
        <taxon>Alphaproteobacteria</taxon>
        <taxon>Rhodospirillales</taxon>
        <taxon>Rhodospirillaceae</taxon>
        <taxon>Marinibaculum</taxon>
    </lineage>
</organism>
<feature type="region of interest" description="Disordered" evidence="1">
    <location>
        <begin position="1"/>
        <end position="22"/>
    </location>
</feature>
<accession>A0ABV7L9Q9</accession>
<evidence type="ECO:0000259" key="2">
    <source>
        <dbReference type="Pfam" id="PF07287"/>
    </source>
</evidence>
<keyword evidence="5" id="KW-1185">Reference proteome</keyword>
<evidence type="ECO:0000313" key="4">
    <source>
        <dbReference type="EMBL" id="MFC3231088.1"/>
    </source>
</evidence>
<proteinExistence type="predicted"/>
<feature type="region of interest" description="Disordered" evidence="1">
    <location>
        <begin position="478"/>
        <end position="499"/>
    </location>
</feature>
<feature type="domain" description="Acyclic terpene utilisation N-terminal" evidence="2">
    <location>
        <begin position="26"/>
        <end position="467"/>
    </location>
</feature>
<gene>
    <name evidence="4" type="ORF">ACFOGJ_27825</name>
</gene>
<feature type="domain" description="AtuA-like ferredoxin-fold" evidence="3">
    <location>
        <begin position="508"/>
        <end position="606"/>
    </location>
</feature>
<name>A0ABV7L9Q9_9PROT</name>
<protein>
    <submittedName>
        <fullName evidence="4">Acyclic terpene utilization AtuA family protein</fullName>
    </submittedName>
</protein>
<dbReference type="Pfam" id="PF23544">
    <property type="entry name" value="AtuA_ferredoxin"/>
    <property type="match status" value="1"/>
</dbReference>
<reference evidence="5" key="1">
    <citation type="journal article" date="2019" name="Int. J. Syst. Evol. Microbiol.">
        <title>The Global Catalogue of Microorganisms (GCM) 10K type strain sequencing project: providing services to taxonomists for standard genome sequencing and annotation.</title>
        <authorList>
            <consortium name="The Broad Institute Genomics Platform"/>
            <consortium name="The Broad Institute Genome Sequencing Center for Infectious Disease"/>
            <person name="Wu L."/>
            <person name="Ma J."/>
        </authorList>
    </citation>
    <scope>NUCLEOTIDE SEQUENCE [LARGE SCALE GENOMIC DNA]</scope>
    <source>
        <strain evidence="5">KCTC 42964</strain>
    </source>
</reference>
<dbReference type="InterPro" id="IPR010839">
    <property type="entry name" value="AtuA_N"/>
</dbReference>
<dbReference type="PANTHER" id="PTHR47708">
    <property type="match status" value="1"/>
</dbReference>
<comment type="caution">
    <text evidence="4">The sequence shown here is derived from an EMBL/GenBank/DDBJ whole genome shotgun (WGS) entry which is preliminary data.</text>
</comment>
<dbReference type="InterPro" id="IPR056362">
    <property type="entry name" value="AtuA-like_ferredoxin_dom"/>
</dbReference>
<evidence type="ECO:0000313" key="5">
    <source>
        <dbReference type="Proteomes" id="UP001595528"/>
    </source>
</evidence>
<dbReference type="Pfam" id="PF07287">
    <property type="entry name" value="AtuA"/>
    <property type="match status" value="1"/>
</dbReference>
<dbReference type="EMBL" id="JBHRTR010000054">
    <property type="protein sequence ID" value="MFC3231088.1"/>
    <property type="molecule type" value="Genomic_DNA"/>
</dbReference>
<dbReference type="RefSeq" id="WP_379906555.1">
    <property type="nucleotide sequence ID" value="NZ_JBHRTR010000054.1"/>
</dbReference>
<evidence type="ECO:0000256" key="1">
    <source>
        <dbReference type="SAM" id="MobiDB-lite"/>
    </source>
</evidence>